<dbReference type="AlphaFoldDB" id="A0A410H531"/>
<proteinExistence type="predicted"/>
<dbReference type="PANTHER" id="PTHR36450:SF1">
    <property type="entry name" value="THIOREDOXIN"/>
    <property type="match status" value="1"/>
</dbReference>
<feature type="chain" id="PRO_5019501581" description="Thioredoxin-like fold domain-containing protein" evidence="2">
    <location>
        <begin position="24"/>
        <end position="208"/>
    </location>
</feature>
<evidence type="ECO:0000313" key="4">
    <source>
        <dbReference type="EMBL" id="QAB16035.1"/>
    </source>
</evidence>
<dbReference type="SUPFAM" id="SSF52833">
    <property type="entry name" value="Thioredoxin-like"/>
    <property type="match status" value="1"/>
</dbReference>
<dbReference type="KEGG" id="htr:EPV75_10335"/>
<name>A0A410H531_9GAMM</name>
<evidence type="ECO:0000259" key="3">
    <source>
        <dbReference type="Pfam" id="PF13192"/>
    </source>
</evidence>
<keyword evidence="1" id="KW-0812">Transmembrane</keyword>
<dbReference type="NCBIfam" id="TIGR00412">
    <property type="entry name" value="redox_disulf_2"/>
    <property type="match status" value="1"/>
</dbReference>
<keyword evidence="1" id="KW-0472">Membrane</keyword>
<organism evidence="4 5">
    <name type="scientific">Hydrogenovibrio thermophilus</name>
    <dbReference type="NCBI Taxonomy" id="265883"/>
    <lineage>
        <taxon>Bacteria</taxon>
        <taxon>Pseudomonadati</taxon>
        <taxon>Pseudomonadota</taxon>
        <taxon>Gammaproteobacteria</taxon>
        <taxon>Thiotrichales</taxon>
        <taxon>Piscirickettsiaceae</taxon>
        <taxon>Hydrogenovibrio</taxon>
    </lineage>
</organism>
<dbReference type="Gene3D" id="3.40.30.10">
    <property type="entry name" value="Glutaredoxin"/>
    <property type="match status" value="1"/>
</dbReference>
<dbReference type="PANTHER" id="PTHR36450">
    <property type="entry name" value="THIOREDOXIN"/>
    <property type="match status" value="1"/>
</dbReference>
<dbReference type="InterPro" id="IPR012336">
    <property type="entry name" value="Thioredoxin-like_fold"/>
</dbReference>
<keyword evidence="2" id="KW-0732">Signal</keyword>
<evidence type="ECO:0000313" key="5">
    <source>
        <dbReference type="Proteomes" id="UP000285478"/>
    </source>
</evidence>
<dbReference type="EMBL" id="CP035033">
    <property type="protein sequence ID" value="QAB16035.1"/>
    <property type="molecule type" value="Genomic_DNA"/>
</dbReference>
<dbReference type="Pfam" id="PF13192">
    <property type="entry name" value="Thioredoxin_3"/>
    <property type="match status" value="1"/>
</dbReference>
<dbReference type="CDD" id="cd02947">
    <property type="entry name" value="TRX_family"/>
    <property type="match status" value="1"/>
</dbReference>
<sequence length="208" mass="21327">MKGNLMVRMMTLMVLLAIALAHATGQTDLAGWNWLWLAVFAAGMGLQATFTGWCPSQMLGKLSKTGECCPGGTCGTSAPVTPTPAGAGDKSSEKGGCCGESSSQQSASNGFCEGAESAPEKTSCCGDNAIDAKVVKVLGSGCANCQSTAKLIESVAEELKVAIELEKVEDFAEIAAYGVMSTPGVVIDEAVVHSGGIPSREQIKAWLS</sequence>
<evidence type="ECO:0000256" key="1">
    <source>
        <dbReference type="SAM" id="Phobius"/>
    </source>
</evidence>
<reference evidence="4 5" key="1">
    <citation type="journal article" date="2018" name="Environ. Microbiol.">
        <title>Genomes of ubiquitous marine and hypersaline Hydrogenovibrio, Thiomicrorhabdus and Thiomicrospira spp. encode a diversity of mechanisms to sustain chemolithoautotrophy in heterogeneous environments.</title>
        <authorList>
            <person name="Scott K.M."/>
            <person name="Williams J."/>
            <person name="Porter C.M.B."/>
            <person name="Russel S."/>
            <person name="Harmer T.L."/>
            <person name="Paul J.H."/>
            <person name="Antonen K.M."/>
            <person name="Bridges M.K."/>
            <person name="Camper G.J."/>
            <person name="Campla C.K."/>
            <person name="Casella L.G."/>
            <person name="Chase E."/>
            <person name="Conrad J.W."/>
            <person name="Cruz M.C."/>
            <person name="Dunlap D.S."/>
            <person name="Duran L."/>
            <person name="Fahsbender E.M."/>
            <person name="Goldsmith D.B."/>
            <person name="Keeley R.F."/>
            <person name="Kondoff M.R."/>
            <person name="Kussy B.I."/>
            <person name="Lane M.K."/>
            <person name="Lawler S."/>
            <person name="Leigh B.A."/>
            <person name="Lewis C."/>
            <person name="Lostal L.M."/>
            <person name="Marking D."/>
            <person name="Mancera P.A."/>
            <person name="McClenthan E.C."/>
            <person name="McIntyre E.A."/>
            <person name="Mine J.A."/>
            <person name="Modi S."/>
            <person name="Moore B.D."/>
            <person name="Morgan W.A."/>
            <person name="Nelson K.M."/>
            <person name="Nguyen K.N."/>
            <person name="Ogburn N."/>
            <person name="Parrino D.G."/>
            <person name="Pedapudi A.D."/>
            <person name="Pelham R.P."/>
            <person name="Preece A.M."/>
            <person name="Rampersad E.A."/>
            <person name="Richardson J.C."/>
            <person name="Rodgers C.M."/>
            <person name="Schaffer B.L."/>
            <person name="Sheridan N.E."/>
            <person name="Solone M.R."/>
            <person name="Staley Z.R."/>
            <person name="Tabuchi M."/>
            <person name="Waide R.J."/>
            <person name="Wanjugi P.W."/>
            <person name="Young S."/>
            <person name="Clum A."/>
            <person name="Daum C."/>
            <person name="Huntemann M."/>
            <person name="Ivanova N."/>
            <person name="Kyrpides N."/>
            <person name="Mikhailova N."/>
            <person name="Palaniappan K."/>
            <person name="Pillay M."/>
            <person name="Reddy T.B.K."/>
            <person name="Shapiro N."/>
            <person name="Stamatis D."/>
            <person name="Varghese N."/>
            <person name="Woyke T."/>
            <person name="Boden R."/>
            <person name="Freyermuth S.K."/>
            <person name="Kerfeld C.A."/>
        </authorList>
    </citation>
    <scope>NUCLEOTIDE SEQUENCE [LARGE SCALE GENOMIC DNA]</scope>
    <source>
        <strain evidence="4 5">JR-2</strain>
    </source>
</reference>
<keyword evidence="1" id="KW-1133">Transmembrane helix</keyword>
<dbReference type="RefSeq" id="WP_128385333.1">
    <property type="nucleotide sequence ID" value="NZ_CP035033.1"/>
</dbReference>
<feature type="signal peptide" evidence="2">
    <location>
        <begin position="1"/>
        <end position="23"/>
    </location>
</feature>
<feature type="transmembrane region" description="Helical" evidence="1">
    <location>
        <begin position="33"/>
        <end position="54"/>
    </location>
</feature>
<feature type="domain" description="Thioredoxin-like fold" evidence="3">
    <location>
        <begin position="135"/>
        <end position="207"/>
    </location>
</feature>
<protein>
    <recommendedName>
        <fullName evidence="3">Thioredoxin-like fold domain-containing protein</fullName>
    </recommendedName>
</protein>
<evidence type="ECO:0000256" key="2">
    <source>
        <dbReference type="SAM" id="SignalP"/>
    </source>
</evidence>
<keyword evidence="5" id="KW-1185">Reference proteome</keyword>
<dbReference type="Proteomes" id="UP000285478">
    <property type="component" value="Chromosome"/>
</dbReference>
<dbReference type="InterPro" id="IPR005243">
    <property type="entry name" value="THIRX-like_proc"/>
</dbReference>
<dbReference type="InterPro" id="IPR036249">
    <property type="entry name" value="Thioredoxin-like_sf"/>
</dbReference>
<accession>A0A410H531</accession>
<gene>
    <name evidence="4" type="ORF">EPV75_10335</name>
</gene>